<gene>
    <name evidence="2" type="ORF">GPUN_0003</name>
</gene>
<dbReference type="Proteomes" id="UP000053586">
    <property type="component" value="Unassembled WGS sequence"/>
</dbReference>
<reference evidence="2 3" key="2">
    <citation type="journal article" date="2017" name="Antonie Van Leeuwenhoek">
        <title>Rhizobium rhizosphaerae sp. nov., a novel species isolated from rice rhizosphere.</title>
        <authorList>
            <person name="Zhao J.J."/>
            <person name="Zhang J."/>
            <person name="Zhang R.J."/>
            <person name="Zhang C.W."/>
            <person name="Yin H.Q."/>
            <person name="Zhang X.X."/>
        </authorList>
    </citation>
    <scope>NUCLEOTIDE SEQUENCE [LARGE SCALE GENOMIC DNA]</scope>
    <source>
        <strain evidence="2 3">ACAM 611</strain>
    </source>
</reference>
<name>H5T780_9ALTE</name>
<evidence type="ECO:0000313" key="3">
    <source>
        <dbReference type="Proteomes" id="UP000053586"/>
    </source>
</evidence>
<proteinExistence type="predicted"/>
<dbReference type="EMBL" id="BAET01000002">
    <property type="protein sequence ID" value="GAB54157.1"/>
    <property type="molecule type" value="Genomic_DNA"/>
</dbReference>
<reference evidence="2 3" key="1">
    <citation type="journal article" date="2012" name="J. Bacteriol.">
        <title>Genome sequence of proteorhodopsin-containing sea ice bacterium Glaciecola punicea ACAM 611T.</title>
        <authorList>
            <person name="Qin Q.-L."/>
            <person name="Xie B.-B."/>
            <person name="Shu Y.-L."/>
            <person name="Rong J.-C."/>
            <person name="Zhao D.-L."/>
            <person name="Zhang X.-Y."/>
            <person name="Chen X.-L."/>
            <person name="Zhou B.-C."/>
            <person name="Zhanga Y.-Z."/>
        </authorList>
    </citation>
    <scope>NUCLEOTIDE SEQUENCE [LARGE SCALE GENOMIC DNA]</scope>
    <source>
        <strain evidence="2 3">ACAM 611</strain>
    </source>
</reference>
<evidence type="ECO:0000256" key="1">
    <source>
        <dbReference type="SAM" id="MobiDB-lite"/>
    </source>
</evidence>
<accession>H5T780</accession>
<evidence type="ECO:0000313" key="2">
    <source>
        <dbReference type="EMBL" id="GAB54157.1"/>
    </source>
</evidence>
<protein>
    <submittedName>
        <fullName evidence="2">Uncharacterized protein</fullName>
    </submittedName>
</protein>
<sequence length="56" mass="6442">MKMLIGLIKGEYWTALLLPLDMSANTQHDFSIMMKQPQRSENDTTPRSTTSKLSKR</sequence>
<comment type="caution">
    <text evidence="2">The sequence shown here is derived from an EMBL/GenBank/DDBJ whole genome shotgun (WGS) entry which is preliminary data.</text>
</comment>
<feature type="region of interest" description="Disordered" evidence="1">
    <location>
        <begin position="31"/>
        <end position="56"/>
    </location>
</feature>
<dbReference type="AlphaFoldDB" id="H5T780"/>
<keyword evidence="3" id="KW-1185">Reference proteome</keyword>
<feature type="compositionally biased region" description="Polar residues" evidence="1">
    <location>
        <begin position="45"/>
        <end position="56"/>
    </location>
</feature>
<organism evidence="2 3">
    <name type="scientific">Glaciecola punicea ACAM 611</name>
    <dbReference type="NCBI Taxonomy" id="1121923"/>
    <lineage>
        <taxon>Bacteria</taxon>
        <taxon>Pseudomonadati</taxon>
        <taxon>Pseudomonadota</taxon>
        <taxon>Gammaproteobacteria</taxon>
        <taxon>Alteromonadales</taxon>
        <taxon>Alteromonadaceae</taxon>
        <taxon>Glaciecola</taxon>
    </lineage>
</organism>